<organism evidence="1 2">
    <name type="scientific">Kitasatospora terrestris</name>
    <dbReference type="NCBI Taxonomy" id="258051"/>
    <lineage>
        <taxon>Bacteria</taxon>
        <taxon>Bacillati</taxon>
        <taxon>Actinomycetota</taxon>
        <taxon>Actinomycetes</taxon>
        <taxon>Kitasatosporales</taxon>
        <taxon>Streptomycetaceae</taxon>
        <taxon>Kitasatospora</taxon>
    </lineage>
</organism>
<gene>
    <name evidence="1" type="ORF">GCM10023235_60070</name>
</gene>
<dbReference type="InterPro" id="IPR024423">
    <property type="entry name" value="DUF3050"/>
</dbReference>
<dbReference type="Pfam" id="PF11251">
    <property type="entry name" value="DUF3050"/>
    <property type="match status" value="1"/>
</dbReference>
<sequence>MATDRYHWDRTHPGLTALREAIEPVRREVVGHPVYHLLDGLEQVRTFQEHHVYAVWDFMSLLKCLQQRLTCVSLPWLPDGPTASRRLINEIVLVEESDELGEGWISHFELYLDGMARSGADTAAVTAFLDLLRAGNPVARAAKEAGIPQASADFAAVTFDIIEHAPVHCQAAAFAFGREDLIPEMFEQVVRIDDAAGRLGVFKDYLARHIEVDGEQHTPMAMQMLIDLCGDDRARWEECAETVRTALRARIALWDAIAAAL</sequence>
<reference evidence="2" key="1">
    <citation type="journal article" date="2019" name="Int. J. Syst. Evol. Microbiol.">
        <title>The Global Catalogue of Microorganisms (GCM) 10K type strain sequencing project: providing services to taxonomists for standard genome sequencing and annotation.</title>
        <authorList>
            <consortium name="The Broad Institute Genomics Platform"/>
            <consortium name="The Broad Institute Genome Sequencing Center for Infectious Disease"/>
            <person name="Wu L."/>
            <person name="Ma J."/>
        </authorList>
    </citation>
    <scope>NUCLEOTIDE SEQUENCE [LARGE SCALE GENOMIC DNA]</scope>
    <source>
        <strain evidence="2">JCM 13006</strain>
    </source>
</reference>
<name>A0ABP9E9B6_9ACTN</name>
<dbReference type="SUPFAM" id="SSF48613">
    <property type="entry name" value="Heme oxygenase-like"/>
    <property type="match status" value="1"/>
</dbReference>
<dbReference type="EMBL" id="BAABIS010000001">
    <property type="protein sequence ID" value="GAA4872966.1"/>
    <property type="molecule type" value="Genomic_DNA"/>
</dbReference>
<comment type="caution">
    <text evidence="1">The sequence shown here is derived from an EMBL/GenBank/DDBJ whole genome shotgun (WGS) entry which is preliminary data.</text>
</comment>
<evidence type="ECO:0000313" key="2">
    <source>
        <dbReference type="Proteomes" id="UP001501752"/>
    </source>
</evidence>
<protein>
    <submittedName>
        <fullName evidence="1">DUF3050 domain-containing protein</fullName>
    </submittedName>
</protein>
<proteinExistence type="predicted"/>
<dbReference type="Proteomes" id="UP001501752">
    <property type="component" value="Unassembled WGS sequence"/>
</dbReference>
<dbReference type="RefSeq" id="WP_345700017.1">
    <property type="nucleotide sequence ID" value="NZ_BAABIS010000001.1"/>
</dbReference>
<dbReference type="Gene3D" id="1.20.910.10">
    <property type="entry name" value="Heme oxygenase-like"/>
    <property type="match status" value="1"/>
</dbReference>
<accession>A0ABP9E9B6</accession>
<keyword evidence="2" id="KW-1185">Reference proteome</keyword>
<evidence type="ECO:0000313" key="1">
    <source>
        <dbReference type="EMBL" id="GAA4872966.1"/>
    </source>
</evidence>
<dbReference type="InterPro" id="IPR016084">
    <property type="entry name" value="Haem_Oase-like_multi-hlx"/>
</dbReference>